<sequence length="543" mass="62205">MKIQLLTSIYSPKIAHDQLNKSPAKVQYTFSKTNRFQKTRLSYCQSAFYQLKSTLNQRATNLGLGRKSDFTKKDKDIPGPNQYLIKSSFDKQQSIQKGISFKLGREEISFRKMNEYTSVPGPGHYNQDDSKQKRLYHYSLGRNTQSTCNIFLLKIKICIQIELIPNYIVKFKDNPGPGTYYIQGMNKTGKYFISKYNTSRAAVFSPSTQNRFQFLYKGKQSPGPGQYEYEGLSKKGIYYNSKLRTTSGGKFSQSYRDTIGIRVKSEVPGPGSYRVVSEFGDTEFPPNQSVIIITGASSGIGRELALRYAQQNCKLLICSRDIKKLIEVQEMCNQLGGITNVIKCDVSQEIDCKSLIEECIKLYEKIDILILNAGINAHSPFQEIEDIQIFRKIMDTNFFGYVYPTKYALQHLLKNKGQIVVLSSISGEIGLPYRSAYCSSKFAVTGFFESLRIELNQNDISITIICPPSVKTDMRNHDLLQKYQQNDDELNRMSVEECVKIVMFAIKKRARKIFFPFKAYFAVYLRPFFPDYVDRKLKQAAKL</sequence>
<dbReference type="GeneID" id="14906555"/>
<dbReference type="Proteomes" id="UP000008983">
    <property type="component" value="Unassembled WGS sequence"/>
</dbReference>
<evidence type="ECO:0000313" key="5">
    <source>
        <dbReference type="Proteomes" id="UP000008983"/>
    </source>
</evidence>
<dbReference type="InterPro" id="IPR020904">
    <property type="entry name" value="Sc_DH/Rdtase_CS"/>
</dbReference>
<proteinExistence type="inferred from homology"/>
<dbReference type="GO" id="GO:0005829">
    <property type="term" value="C:cytosol"/>
    <property type="evidence" value="ECO:0007669"/>
    <property type="project" value="TreeGrafter"/>
</dbReference>
<organism evidence="4 5">
    <name type="scientific">Ichthyophthirius multifiliis</name>
    <name type="common">White spot disease agent</name>
    <name type="synonym">Ich</name>
    <dbReference type="NCBI Taxonomy" id="5932"/>
    <lineage>
        <taxon>Eukaryota</taxon>
        <taxon>Sar</taxon>
        <taxon>Alveolata</taxon>
        <taxon>Ciliophora</taxon>
        <taxon>Intramacronucleata</taxon>
        <taxon>Oligohymenophorea</taxon>
        <taxon>Hymenostomatida</taxon>
        <taxon>Ophryoglenina</taxon>
        <taxon>Ichthyophthirius</taxon>
    </lineage>
</organism>
<dbReference type="OrthoDB" id="1274115at2759"/>
<evidence type="ECO:0000256" key="2">
    <source>
        <dbReference type="ARBA" id="ARBA00022857"/>
    </source>
</evidence>
<dbReference type="NCBIfam" id="NF004825">
    <property type="entry name" value="PRK06181.1"/>
    <property type="match status" value="1"/>
</dbReference>
<dbReference type="InterPro" id="IPR036291">
    <property type="entry name" value="NAD(P)-bd_dom_sf"/>
</dbReference>
<dbReference type="STRING" id="857967.G0QWG0"/>
<dbReference type="PRINTS" id="PR00081">
    <property type="entry name" value="GDHRDH"/>
</dbReference>
<comment type="similarity">
    <text evidence="1">Belongs to the short-chain dehydrogenases/reductases (SDR) family.</text>
</comment>
<dbReference type="Pfam" id="PF07004">
    <property type="entry name" value="SHIPPO-rpt"/>
    <property type="match status" value="3"/>
</dbReference>
<dbReference type="InParanoid" id="G0QWG0"/>
<dbReference type="PRINTS" id="PR00080">
    <property type="entry name" value="SDRFAMILY"/>
</dbReference>
<dbReference type="Gene3D" id="3.40.50.720">
    <property type="entry name" value="NAD(P)-binding Rossmann-like Domain"/>
    <property type="match status" value="1"/>
</dbReference>
<gene>
    <name evidence="4" type="ORF">IMG5_131870</name>
</gene>
<protein>
    <submittedName>
        <fullName evidence="4">Short chain dehydrogenase, putative</fullName>
        <ecNumber evidence="4">1.1.1.62</ecNumber>
    </submittedName>
</protein>
<reference evidence="4 5" key="1">
    <citation type="submission" date="2011-07" db="EMBL/GenBank/DDBJ databases">
        <authorList>
            <person name="Coyne R."/>
            <person name="Brami D."/>
            <person name="Johnson J."/>
            <person name="Hostetler J."/>
            <person name="Hannick L."/>
            <person name="Clark T."/>
            <person name="Cassidy-Hanley D."/>
            <person name="Inman J."/>
        </authorList>
    </citation>
    <scope>NUCLEOTIDE SEQUENCE [LARGE SCALE GENOMIC DNA]</scope>
    <source>
        <strain evidence="4 5">G5</strain>
    </source>
</reference>
<evidence type="ECO:0000313" key="4">
    <source>
        <dbReference type="EMBL" id="EGR30443.1"/>
    </source>
</evidence>
<dbReference type="InterPro" id="IPR002347">
    <property type="entry name" value="SDR_fam"/>
</dbReference>
<evidence type="ECO:0000256" key="1">
    <source>
        <dbReference type="ARBA" id="ARBA00006484"/>
    </source>
</evidence>
<keyword evidence="3 4" id="KW-0560">Oxidoreductase</keyword>
<accession>G0QWG0</accession>
<dbReference type="EMBL" id="GL983993">
    <property type="protein sequence ID" value="EGR30443.1"/>
    <property type="molecule type" value="Genomic_DNA"/>
</dbReference>
<dbReference type="SUPFAM" id="SSF51735">
    <property type="entry name" value="NAD(P)-binding Rossmann-fold domains"/>
    <property type="match status" value="1"/>
</dbReference>
<keyword evidence="5" id="KW-1185">Reference proteome</keyword>
<name>G0QWG0_ICHMU</name>
<dbReference type="RefSeq" id="XP_004032030.1">
    <property type="nucleotide sequence ID" value="XM_004031982.1"/>
</dbReference>
<dbReference type="PROSITE" id="PS00061">
    <property type="entry name" value="ADH_SHORT"/>
    <property type="match status" value="1"/>
</dbReference>
<dbReference type="PANTHER" id="PTHR43391">
    <property type="entry name" value="RETINOL DEHYDROGENASE-RELATED"/>
    <property type="match status" value="1"/>
</dbReference>
<dbReference type="eggNOG" id="KOG1205">
    <property type="taxonomic scope" value="Eukaryota"/>
</dbReference>
<dbReference type="AlphaFoldDB" id="G0QWG0"/>
<dbReference type="GO" id="GO:0004303">
    <property type="term" value="F:estradiol 17-beta-dehydrogenase [NAD(P)+] activity"/>
    <property type="evidence" value="ECO:0007669"/>
    <property type="project" value="UniProtKB-EC"/>
</dbReference>
<dbReference type="InterPro" id="IPR010736">
    <property type="entry name" value="SHIPPO-rpt"/>
</dbReference>
<keyword evidence="2" id="KW-0521">NADP</keyword>
<evidence type="ECO:0000256" key="3">
    <source>
        <dbReference type="ARBA" id="ARBA00023002"/>
    </source>
</evidence>
<dbReference type="EC" id="1.1.1.62" evidence="4"/>
<dbReference type="PANTHER" id="PTHR43391:SF14">
    <property type="entry name" value="DEHYDROGENASE_REDUCTASE SDR FAMILY PROTEIN 7-LIKE"/>
    <property type="match status" value="1"/>
</dbReference>
<dbReference type="Pfam" id="PF00106">
    <property type="entry name" value="adh_short"/>
    <property type="match status" value="1"/>
</dbReference>